<gene>
    <name evidence="1" type="ORF">IBJ83_04400</name>
</gene>
<dbReference type="RefSeq" id="WP_201275533.1">
    <property type="nucleotide sequence ID" value="NZ_JACVDA010000010.1"/>
</dbReference>
<accession>A0ABS1CB24</accession>
<keyword evidence="2" id="KW-1185">Reference proteome</keyword>
<protein>
    <recommendedName>
        <fullName evidence="3">Peptidase C39-like domain-containing protein</fullName>
    </recommendedName>
</protein>
<proteinExistence type="predicted"/>
<evidence type="ECO:0008006" key="3">
    <source>
        <dbReference type="Google" id="ProtNLM"/>
    </source>
</evidence>
<dbReference type="Proteomes" id="UP000823123">
    <property type="component" value="Unassembled WGS sequence"/>
</dbReference>
<reference evidence="1 2" key="1">
    <citation type="submission" date="2020-09" db="EMBL/GenBank/DDBJ databases">
        <title>Parvimonas S3374 sp. nov.</title>
        <authorList>
            <person name="Buhl M."/>
        </authorList>
    </citation>
    <scope>NUCLEOTIDE SEQUENCE [LARGE SCALE GENOMIC DNA]</scope>
    <source>
        <strain evidence="1 2">S3374</strain>
    </source>
</reference>
<evidence type="ECO:0000313" key="1">
    <source>
        <dbReference type="EMBL" id="MBK1468557.1"/>
    </source>
</evidence>
<dbReference type="EMBL" id="JACVDA010000010">
    <property type="protein sequence ID" value="MBK1468557.1"/>
    <property type="molecule type" value="Genomic_DNA"/>
</dbReference>
<organism evidence="1 2">
    <name type="scientific">Parvimonas parva</name>
    <dbReference type="NCBI Taxonomy" id="2769485"/>
    <lineage>
        <taxon>Bacteria</taxon>
        <taxon>Bacillati</taxon>
        <taxon>Bacillota</taxon>
        <taxon>Tissierellia</taxon>
        <taxon>Tissierellales</taxon>
        <taxon>Peptoniphilaceae</taxon>
        <taxon>Parvimonas</taxon>
    </lineage>
</organism>
<evidence type="ECO:0000313" key="2">
    <source>
        <dbReference type="Proteomes" id="UP000823123"/>
    </source>
</evidence>
<comment type="caution">
    <text evidence="1">The sequence shown here is derived from an EMBL/GenBank/DDBJ whole genome shotgun (WGS) entry which is preliminary data.</text>
</comment>
<sequence length="238" mass="27691">MKKFLRYILIILIAFCLNFSNKTIFASENNEYSLQVQRGEYSDEILDYIRNNWENFFGRDELKKFLGSDIIVGELYGIYSVDEDKFIATKFPIYVKGNCVQVLDVFENPKTGKLTWTASTDKDFMKVIDDLNKKTGKYRFETKYSSTGGADTLDIVKIEEQGFRSFKDAIYSDISKPLLKIKVRNINEKPALRYSNYPVEKILPMDPKESQDNKPWCVAYVVLGFYLMNFLKILGLEI</sequence>
<name>A0ABS1CB24_9FIRM</name>